<comment type="caution">
    <text evidence="1">The sequence shown here is derived from an EMBL/GenBank/DDBJ whole genome shotgun (WGS) entry which is preliminary data.</text>
</comment>
<sequence length="319" mass="36919">MSHPLPAKNGAYIEDFVIETKIDDCLCKAHALRAEKRQIRGELVELVALAKRLAIDSVKEAEQEVVLAARQEAAFHEVVRKHRETLPKTKENEDSSLVVTEHFPLMEQANPPSSSESSSQELTRQTSIVSPEHNVDSDPTRITELHYIEQRPEKEDKMLRELGNLKQIIGSWAHLCATYNQDRKPDHEIPIQGHYVGKPRSRRSLEWTKGGYIIPEKEARMEKIETNTRRQRKSKINYQQFKDTATHIATVEMPQIEAEARESARGDQERMQRSKRQQRERRQRRGVEKLSILVSNALQTGEPPKSQRLRKKHPNPQRK</sequence>
<gene>
    <name evidence="1" type="ORF">ACOLOM_LOCUS7257</name>
</gene>
<dbReference type="EMBL" id="CAJVPT010016369">
    <property type="protein sequence ID" value="CAG8618690.1"/>
    <property type="molecule type" value="Genomic_DNA"/>
</dbReference>
<evidence type="ECO:0000313" key="2">
    <source>
        <dbReference type="Proteomes" id="UP000789525"/>
    </source>
</evidence>
<evidence type="ECO:0000313" key="1">
    <source>
        <dbReference type="EMBL" id="CAG8618690.1"/>
    </source>
</evidence>
<name>A0ACA9MZQ8_9GLOM</name>
<dbReference type="Proteomes" id="UP000789525">
    <property type="component" value="Unassembled WGS sequence"/>
</dbReference>
<accession>A0ACA9MZQ8</accession>
<proteinExistence type="predicted"/>
<reference evidence="1" key="1">
    <citation type="submission" date="2021-06" db="EMBL/GenBank/DDBJ databases">
        <authorList>
            <person name="Kallberg Y."/>
            <person name="Tangrot J."/>
            <person name="Rosling A."/>
        </authorList>
    </citation>
    <scope>NUCLEOTIDE SEQUENCE</scope>
    <source>
        <strain evidence="1">CL356</strain>
    </source>
</reference>
<organism evidence="1 2">
    <name type="scientific">Acaulospora colombiana</name>
    <dbReference type="NCBI Taxonomy" id="27376"/>
    <lineage>
        <taxon>Eukaryota</taxon>
        <taxon>Fungi</taxon>
        <taxon>Fungi incertae sedis</taxon>
        <taxon>Mucoromycota</taxon>
        <taxon>Glomeromycotina</taxon>
        <taxon>Glomeromycetes</taxon>
        <taxon>Diversisporales</taxon>
        <taxon>Acaulosporaceae</taxon>
        <taxon>Acaulospora</taxon>
    </lineage>
</organism>
<keyword evidence="2" id="KW-1185">Reference proteome</keyword>
<protein>
    <submittedName>
        <fullName evidence="1">15329_t:CDS:1</fullName>
    </submittedName>
</protein>